<evidence type="ECO:0000313" key="3">
    <source>
        <dbReference type="EMBL" id="SVB27018.1"/>
    </source>
</evidence>
<dbReference type="SUPFAM" id="SSF82171">
    <property type="entry name" value="DPP6 N-terminal domain-like"/>
    <property type="match status" value="1"/>
</dbReference>
<dbReference type="GO" id="GO:0004252">
    <property type="term" value="F:serine-type endopeptidase activity"/>
    <property type="evidence" value="ECO:0007669"/>
    <property type="project" value="TreeGrafter"/>
</dbReference>
<evidence type="ECO:0000256" key="1">
    <source>
        <dbReference type="ARBA" id="ARBA00022801"/>
    </source>
</evidence>
<dbReference type="Gene3D" id="2.120.10.30">
    <property type="entry name" value="TolB, C-terminal domain"/>
    <property type="match status" value="1"/>
</dbReference>
<keyword evidence="1" id="KW-0378">Hydrolase</keyword>
<reference evidence="3" key="1">
    <citation type="submission" date="2018-05" db="EMBL/GenBank/DDBJ databases">
        <authorList>
            <person name="Lanie J.A."/>
            <person name="Ng W.-L."/>
            <person name="Kazmierczak K.M."/>
            <person name="Andrzejewski T.M."/>
            <person name="Davidsen T.M."/>
            <person name="Wayne K.J."/>
            <person name="Tettelin H."/>
            <person name="Glass J.I."/>
            <person name="Rusch D."/>
            <person name="Podicherti R."/>
            <person name="Tsui H.-C.T."/>
            <person name="Winkler M.E."/>
        </authorList>
    </citation>
    <scope>NUCLEOTIDE SEQUENCE</scope>
</reference>
<organism evidence="3">
    <name type="scientific">marine metagenome</name>
    <dbReference type="NCBI Taxonomy" id="408172"/>
    <lineage>
        <taxon>unclassified sequences</taxon>
        <taxon>metagenomes</taxon>
        <taxon>ecological metagenomes</taxon>
    </lineage>
</organism>
<gene>
    <name evidence="3" type="ORF">METZ01_LOCUS179872</name>
</gene>
<dbReference type="EMBL" id="UINC01035118">
    <property type="protein sequence ID" value="SVB27018.1"/>
    <property type="molecule type" value="Genomic_DNA"/>
</dbReference>
<dbReference type="AlphaFoldDB" id="A0A382CLA7"/>
<dbReference type="InterPro" id="IPR001375">
    <property type="entry name" value="Peptidase_S9_cat"/>
</dbReference>
<dbReference type="GO" id="GO:0006508">
    <property type="term" value="P:proteolysis"/>
    <property type="evidence" value="ECO:0007669"/>
    <property type="project" value="InterPro"/>
</dbReference>
<dbReference type="PANTHER" id="PTHR42776:SF27">
    <property type="entry name" value="DIPEPTIDYL PEPTIDASE FAMILY MEMBER 6"/>
    <property type="match status" value="1"/>
</dbReference>
<dbReference type="PANTHER" id="PTHR42776">
    <property type="entry name" value="SERINE PEPTIDASE S9 FAMILY MEMBER"/>
    <property type="match status" value="1"/>
</dbReference>
<evidence type="ECO:0000259" key="2">
    <source>
        <dbReference type="Pfam" id="PF00326"/>
    </source>
</evidence>
<dbReference type="Gene3D" id="3.40.50.1820">
    <property type="entry name" value="alpha/beta hydrolase"/>
    <property type="match status" value="1"/>
</dbReference>
<dbReference type="InterPro" id="IPR029058">
    <property type="entry name" value="AB_hydrolase_fold"/>
</dbReference>
<dbReference type="Pfam" id="PF00326">
    <property type="entry name" value="Peptidase_S9"/>
    <property type="match status" value="1"/>
</dbReference>
<name>A0A382CLA7_9ZZZZ</name>
<accession>A0A382CLA7</accession>
<feature type="domain" description="Peptidase S9 prolyl oligopeptidase catalytic" evidence="2">
    <location>
        <begin position="330"/>
        <end position="528"/>
    </location>
</feature>
<proteinExistence type="predicted"/>
<protein>
    <recommendedName>
        <fullName evidence="2">Peptidase S9 prolyl oligopeptidase catalytic domain-containing protein</fullName>
    </recommendedName>
</protein>
<sequence>QLSENGRSIYYTTKKKSVSNDWKELKEEFSELGYGHGVVKFSKVWKLNLKTWRTSKLIDNNRVFTDIAVSPNENYCAVVSKPDETLLSGEGWSYIEVHDLISKESTVVTPDGWRASHPAPHGWLDNLEWSQDSRALAFTVGFDGYPAEINVIEQAENNWDLFQLDRPSGVHVDHGLSWKGSSRNLGFVGEEKARQRVYMIKNIKNGKQGKNETLVPGDVVVDHYSFNDSGKQLVVTLSTPDTPHDIYLISTNSVPTRLTQVNPQIEKWNIPNISIFSWQGANGDKAEGILELPDDYDGNSPLPLVVAIHGGPTSASLFQFRFWIYGHGLLPSKGIAVFAPNYRGSTGYGDKFMIDLIGQENAIEVEDILLGVDALIEQGIADPKKLGIMGWSNGGYLTNCIITKDQRFKAASSGAGVLDQVMQWGIEDTPGHVMNYMEGLPWEVPEEYQNGSPLYHLDKVVTPTLIHVGEFDERVPVQHSKTLHRALHIYRDVDCELIIYPGEGHGLTKYSHRLAKLKWDMAWFEKYLLGKYETE</sequence>
<feature type="non-terminal residue" evidence="3">
    <location>
        <position position="1"/>
    </location>
</feature>
<dbReference type="InterPro" id="IPR011042">
    <property type="entry name" value="6-blade_b-propeller_TolB-like"/>
</dbReference>
<dbReference type="SUPFAM" id="SSF53474">
    <property type="entry name" value="alpha/beta-Hydrolases"/>
    <property type="match status" value="1"/>
</dbReference>